<sequence length="218" mass="23582">MPRKEAPPGASKKDISVAIIRQADYPTVILTLPEHLNCFSFATNNTSRLNSGFYSITLATMAATRKSVGLVRALQAPPSSLLTLSRARSSQCSRLSVQRQLRCLSTTNSRSSNIAAFKIPKVLNEPNHHYAKNSAQRDSLYSAVEGYRSRGAIDVPIVVAGKKLRTSQTATQKNPSDHASTIATYSLASPSNVSNAIEAALAAKPAWESIDMRSWPLP</sequence>
<name>A0ACC2JR27_9PEZI</name>
<gene>
    <name evidence="1" type="ORF">O1611_g3739</name>
</gene>
<comment type="caution">
    <text evidence="1">The sequence shown here is derived from an EMBL/GenBank/DDBJ whole genome shotgun (WGS) entry which is preliminary data.</text>
</comment>
<dbReference type="Proteomes" id="UP001153332">
    <property type="component" value="Unassembled WGS sequence"/>
</dbReference>
<evidence type="ECO:0000313" key="2">
    <source>
        <dbReference type="Proteomes" id="UP001153332"/>
    </source>
</evidence>
<protein>
    <submittedName>
        <fullName evidence="1">Uncharacterized protein</fullName>
    </submittedName>
</protein>
<accession>A0ACC2JR27</accession>
<dbReference type="EMBL" id="JAPUUL010000633">
    <property type="protein sequence ID" value="KAJ8129895.1"/>
    <property type="molecule type" value="Genomic_DNA"/>
</dbReference>
<evidence type="ECO:0000313" key="1">
    <source>
        <dbReference type="EMBL" id="KAJ8129895.1"/>
    </source>
</evidence>
<keyword evidence="2" id="KW-1185">Reference proteome</keyword>
<organism evidence="1 2">
    <name type="scientific">Lasiodiplodia mahajangana</name>
    <dbReference type="NCBI Taxonomy" id="1108764"/>
    <lineage>
        <taxon>Eukaryota</taxon>
        <taxon>Fungi</taxon>
        <taxon>Dikarya</taxon>
        <taxon>Ascomycota</taxon>
        <taxon>Pezizomycotina</taxon>
        <taxon>Dothideomycetes</taxon>
        <taxon>Dothideomycetes incertae sedis</taxon>
        <taxon>Botryosphaeriales</taxon>
        <taxon>Botryosphaeriaceae</taxon>
        <taxon>Lasiodiplodia</taxon>
    </lineage>
</organism>
<proteinExistence type="predicted"/>
<reference evidence="1" key="1">
    <citation type="submission" date="2022-12" db="EMBL/GenBank/DDBJ databases">
        <title>Genome Sequence of Lasiodiplodia mahajangana.</title>
        <authorList>
            <person name="Buettner E."/>
        </authorList>
    </citation>
    <scope>NUCLEOTIDE SEQUENCE</scope>
    <source>
        <strain evidence="1">VT137</strain>
    </source>
</reference>